<keyword evidence="2 6" id="KW-0812">Transmembrane</keyword>
<keyword evidence="4 6" id="KW-0472">Membrane</keyword>
<evidence type="ECO:0000313" key="8">
    <source>
        <dbReference type="Proteomes" id="UP000677054"/>
    </source>
</evidence>
<evidence type="ECO:0000256" key="1">
    <source>
        <dbReference type="ARBA" id="ARBA00004141"/>
    </source>
</evidence>
<feature type="transmembrane region" description="Helical" evidence="6">
    <location>
        <begin position="127"/>
        <end position="145"/>
    </location>
</feature>
<dbReference type="AlphaFoldDB" id="A0A7R9FRC5"/>
<dbReference type="InterPro" id="IPR036259">
    <property type="entry name" value="MFS_trans_sf"/>
</dbReference>
<dbReference type="SUPFAM" id="SSF103473">
    <property type="entry name" value="MFS general substrate transporter"/>
    <property type="match status" value="1"/>
</dbReference>
<feature type="transmembrane region" description="Helical" evidence="6">
    <location>
        <begin position="40"/>
        <end position="65"/>
    </location>
</feature>
<evidence type="ECO:0000256" key="4">
    <source>
        <dbReference type="ARBA" id="ARBA00023136"/>
    </source>
</evidence>
<sequence>MEAFSLASLFSGMLVGYWTDRSGDVRKIALLMNLFQIAGNLFYFIGFFPWILLLGRFISGIGAGLNTVMYAEVSRSTTAEERTSVLTCMFALRQLSISFAPAYNLAIANINFQLGGIRVTEENFPGILMAVICIIFEFVFFFFYFNLSEEFQWEEEKKRRKAREAESSYGACDSRTSLGEELEKKLLQKSFSSPNSKTEEGEEVKRTQMPSTALDGAKLDEPPLNAREIYRRGTTIIPPVMQTDFGLGNRENSYLYMATGGESLVVYVMVILLSKWRIQDRSMILCGSAVIVYALVHNLLLGLYLLPDTPDLLPYFVAGCMVMFAGVPAVCVCTMCLITKLVDRRAQGLLHGVRRACNSIGIVIGPLWGGGFVFEPLPLYILPLAFVLLYAVSPILHIKTDVFDDV</sequence>
<dbReference type="PANTHER" id="PTHR23510">
    <property type="entry name" value="INNER MEMBRANE TRANSPORT PROTEIN YAJR"/>
    <property type="match status" value="1"/>
</dbReference>
<evidence type="ECO:0000313" key="7">
    <source>
        <dbReference type="EMBL" id="CAD7252230.1"/>
    </source>
</evidence>
<gene>
    <name evidence="7" type="ORF">DSTB1V02_LOCUS11988</name>
</gene>
<feature type="transmembrane region" description="Helical" evidence="6">
    <location>
        <begin position="285"/>
        <end position="306"/>
    </location>
</feature>
<name>A0A7R9FRC5_9CRUS</name>
<dbReference type="EMBL" id="LR903732">
    <property type="protein sequence ID" value="CAD7252230.1"/>
    <property type="molecule type" value="Genomic_DNA"/>
</dbReference>
<evidence type="ECO:0000256" key="6">
    <source>
        <dbReference type="SAM" id="Phobius"/>
    </source>
</evidence>
<organism evidence="7">
    <name type="scientific">Darwinula stevensoni</name>
    <dbReference type="NCBI Taxonomy" id="69355"/>
    <lineage>
        <taxon>Eukaryota</taxon>
        <taxon>Metazoa</taxon>
        <taxon>Ecdysozoa</taxon>
        <taxon>Arthropoda</taxon>
        <taxon>Crustacea</taxon>
        <taxon>Oligostraca</taxon>
        <taxon>Ostracoda</taxon>
        <taxon>Podocopa</taxon>
        <taxon>Podocopida</taxon>
        <taxon>Darwinulocopina</taxon>
        <taxon>Darwinuloidea</taxon>
        <taxon>Darwinulidae</taxon>
        <taxon>Darwinula</taxon>
    </lineage>
</organism>
<keyword evidence="3 6" id="KW-1133">Transmembrane helix</keyword>
<dbReference type="EMBL" id="CAJPEV010004215">
    <property type="protein sequence ID" value="CAG0901415.1"/>
    <property type="molecule type" value="Genomic_DNA"/>
</dbReference>
<dbReference type="InterPro" id="IPR051068">
    <property type="entry name" value="MFS_Domain-Containing_Protein"/>
</dbReference>
<evidence type="ECO:0000256" key="5">
    <source>
        <dbReference type="SAM" id="MobiDB-lite"/>
    </source>
</evidence>
<feature type="compositionally biased region" description="Basic and acidic residues" evidence="5">
    <location>
        <begin position="197"/>
        <end position="206"/>
    </location>
</feature>
<protein>
    <recommendedName>
        <fullName evidence="9">Major facilitator superfamily (MFS) profile domain-containing protein</fullName>
    </recommendedName>
</protein>
<feature type="region of interest" description="Disordered" evidence="5">
    <location>
        <begin position="190"/>
        <end position="219"/>
    </location>
</feature>
<proteinExistence type="predicted"/>
<evidence type="ECO:0008006" key="9">
    <source>
        <dbReference type="Google" id="ProtNLM"/>
    </source>
</evidence>
<accession>A0A7R9FRC5</accession>
<feature type="transmembrane region" description="Helical" evidence="6">
    <location>
        <begin position="356"/>
        <end position="374"/>
    </location>
</feature>
<dbReference type="Gene3D" id="1.20.1250.20">
    <property type="entry name" value="MFS general substrate transporter like domains"/>
    <property type="match status" value="1"/>
</dbReference>
<dbReference type="OrthoDB" id="6432183at2759"/>
<feature type="transmembrane region" description="Helical" evidence="6">
    <location>
        <begin position="380"/>
        <end position="398"/>
    </location>
</feature>
<dbReference type="PANTHER" id="PTHR23510:SF16">
    <property type="entry name" value="MAJOR FACILITATOR SUPERFAMILY (MFS) PROFILE DOMAIN-CONTAINING PROTEIN"/>
    <property type="match status" value="1"/>
</dbReference>
<dbReference type="GO" id="GO:0016020">
    <property type="term" value="C:membrane"/>
    <property type="evidence" value="ECO:0007669"/>
    <property type="project" value="UniProtKB-SubCell"/>
</dbReference>
<dbReference type="InterPro" id="IPR011701">
    <property type="entry name" value="MFS"/>
</dbReference>
<comment type="subcellular location">
    <subcellularLocation>
        <location evidence="1">Membrane</location>
        <topology evidence="1">Multi-pass membrane protein</topology>
    </subcellularLocation>
</comment>
<keyword evidence="8" id="KW-1185">Reference proteome</keyword>
<evidence type="ECO:0000256" key="2">
    <source>
        <dbReference type="ARBA" id="ARBA00022692"/>
    </source>
</evidence>
<feature type="transmembrane region" description="Helical" evidence="6">
    <location>
        <begin position="312"/>
        <end position="335"/>
    </location>
</feature>
<feature type="transmembrane region" description="Helical" evidence="6">
    <location>
        <begin position="254"/>
        <end position="273"/>
    </location>
</feature>
<dbReference type="GO" id="GO:0022857">
    <property type="term" value="F:transmembrane transporter activity"/>
    <property type="evidence" value="ECO:0007669"/>
    <property type="project" value="InterPro"/>
</dbReference>
<evidence type="ECO:0000256" key="3">
    <source>
        <dbReference type="ARBA" id="ARBA00022989"/>
    </source>
</evidence>
<dbReference type="Pfam" id="PF07690">
    <property type="entry name" value="MFS_1"/>
    <property type="match status" value="1"/>
</dbReference>
<dbReference type="Proteomes" id="UP000677054">
    <property type="component" value="Unassembled WGS sequence"/>
</dbReference>
<reference evidence="7" key="1">
    <citation type="submission" date="2020-11" db="EMBL/GenBank/DDBJ databases">
        <authorList>
            <person name="Tran Van P."/>
        </authorList>
    </citation>
    <scope>NUCLEOTIDE SEQUENCE</scope>
</reference>